<evidence type="ECO:0000259" key="1">
    <source>
        <dbReference type="PROSITE" id="PS51782"/>
    </source>
</evidence>
<dbReference type="Gene3D" id="3.10.350.10">
    <property type="entry name" value="LysM domain"/>
    <property type="match status" value="1"/>
</dbReference>
<sequence>MIKTSMNRMVVPLIGLVATAGIIATIIAIQYIGREPIADKAASDAPKPVTDERAKGPAALATAQAEANAMAAALAGSAAAPESGDGGPAFDVARIEPNGEAVIAGRAAPGVTVELLRNGELHDRVVADQSGQFAMIPPPLPPGTYDLTLRAKQPDGRETISKQSVTVALEPNLKEQPVVALMAPNKPTVVMSQSAQPKAEAAAVVVEAVETEAGGKFHVSGRARAGAPVRLYLNDSFVASVTAGTDGRFAVTINEGIGPGNYRVRLDEVDSKSGAVRGRAEVPFNAPEPVVTASVPPRTSPSKPDSVALPKSQVADASAAALPDVTSSSTVVVPKITTTTVSRGDSLWRISQATYGAGTRYATIYKANREQIRNPNLIYPGQIFVIPSQEANP</sequence>
<dbReference type="InterPro" id="IPR036779">
    <property type="entry name" value="LysM_dom_sf"/>
</dbReference>
<dbReference type="CDD" id="cd00118">
    <property type="entry name" value="LysM"/>
    <property type="match status" value="1"/>
</dbReference>
<evidence type="ECO:0000313" key="2">
    <source>
        <dbReference type="EMBL" id="ANW05479.1"/>
    </source>
</evidence>
<dbReference type="SUPFAM" id="SSF54106">
    <property type="entry name" value="LysM domain"/>
    <property type="match status" value="1"/>
</dbReference>
<dbReference type="Gene3D" id="2.60.40.10">
    <property type="entry name" value="Immunoglobulins"/>
    <property type="match status" value="1"/>
</dbReference>
<protein>
    <submittedName>
        <fullName evidence="2">Peptidoglycan-binding protein</fullName>
    </submittedName>
</protein>
<gene>
    <name evidence="2" type="ORF">LMTR13_11145</name>
</gene>
<keyword evidence="3" id="KW-1185">Reference proteome</keyword>
<organism evidence="2 3">
    <name type="scientific">Bradyrhizobium icense</name>
    <dbReference type="NCBI Taxonomy" id="1274631"/>
    <lineage>
        <taxon>Bacteria</taxon>
        <taxon>Pseudomonadati</taxon>
        <taxon>Pseudomonadota</taxon>
        <taxon>Alphaproteobacteria</taxon>
        <taxon>Hyphomicrobiales</taxon>
        <taxon>Nitrobacteraceae</taxon>
        <taxon>Bradyrhizobium</taxon>
    </lineage>
</organism>
<feature type="domain" description="LysM" evidence="1">
    <location>
        <begin position="337"/>
        <end position="386"/>
    </location>
</feature>
<dbReference type="Pfam" id="PF01476">
    <property type="entry name" value="LysM"/>
    <property type="match status" value="1"/>
</dbReference>
<dbReference type="SMART" id="SM00257">
    <property type="entry name" value="LysM"/>
    <property type="match status" value="1"/>
</dbReference>
<dbReference type="InterPro" id="IPR018392">
    <property type="entry name" value="LysM"/>
</dbReference>
<dbReference type="InterPro" id="IPR013783">
    <property type="entry name" value="Ig-like_fold"/>
</dbReference>
<dbReference type="PANTHER" id="PTHR34700:SF4">
    <property type="entry name" value="PHAGE-LIKE ELEMENT PBSX PROTEIN XKDP"/>
    <property type="match status" value="1"/>
</dbReference>
<dbReference type="AlphaFoldDB" id="A0A1B1URT1"/>
<dbReference type="KEGG" id="bic:LMTR13_11145"/>
<dbReference type="STRING" id="1274631.LMTR13_11145"/>
<dbReference type="PANTHER" id="PTHR34700">
    <property type="entry name" value="POTASSIUM BINDING PROTEIN KBP"/>
    <property type="match status" value="1"/>
</dbReference>
<dbReference type="PROSITE" id="PS51782">
    <property type="entry name" value="LYSM"/>
    <property type="match status" value="1"/>
</dbReference>
<dbReference type="InterPro" id="IPR052196">
    <property type="entry name" value="Bact_Kbp"/>
</dbReference>
<accession>A0A1B1URT1</accession>
<proteinExistence type="predicted"/>
<evidence type="ECO:0000313" key="3">
    <source>
        <dbReference type="Proteomes" id="UP000092839"/>
    </source>
</evidence>
<reference evidence="2 3" key="1">
    <citation type="submission" date="2016-07" db="EMBL/GenBank/DDBJ databases">
        <title>Complete genome sequence of Bradyrhizobium icense LMTR 13T, a potential inoculant strain isolated from lima bean (Phaseolus lunatus) in Peru.</title>
        <authorList>
            <person name="Ormeno-Orrillo E."/>
            <person name="Duran D."/>
            <person name="Rogel M.A."/>
            <person name="Rey L."/>
            <person name="Imperial J."/>
            <person name="Ruiz-Argueso T."/>
            <person name="Martinez-Romero E."/>
        </authorList>
    </citation>
    <scope>NUCLEOTIDE SEQUENCE [LARGE SCALE GENOMIC DNA]</scope>
    <source>
        <strain evidence="2 3">LMTR 13</strain>
    </source>
</reference>
<dbReference type="RefSeq" id="WP_065732606.1">
    <property type="nucleotide sequence ID" value="NZ_CP016428.1"/>
</dbReference>
<name>A0A1B1URT1_9BRAD</name>
<dbReference type="Proteomes" id="UP000092839">
    <property type="component" value="Chromosome"/>
</dbReference>
<dbReference type="EMBL" id="CP016428">
    <property type="protein sequence ID" value="ANW05479.1"/>
    <property type="molecule type" value="Genomic_DNA"/>
</dbReference>